<dbReference type="PANTHER" id="PTHR33908">
    <property type="entry name" value="MANNOSYLTRANSFERASE YKCB-RELATED"/>
    <property type="match status" value="1"/>
</dbReference>
<feature type="transmembrane region" description="Helical" evidence="8">
    <location>
        <begin position="146"/>
        <end position="162"/>
    </location>
</feature>
<dbReference type="InterPro" id="IPR038731">
    <property type="entry name" value="RgtA/B/C-like"/>
</dbReference>
<feature type="transmembrane region" description="Helical" evidence="8">
    <location>
        <begin position="319"/>
        <end position="337"/>
    </location>
</feature>
<feature type="transmembrane region" description="Helical" evidence="8">
    <location>
        <begin position="344"/>
        <end position="371"/>
    </location>
</feature>
<feature type="transmembrane region" description="Helical" evidence="8">
    <location>
        <begin position="264"/>
        <end position="283"/>
    </location>
</feature>
<evidence type="ECO:0000313" key="11">
    <source>
        <dbReference type="Proteomes" id="UP000007460"/>
    </source>
</evidence>
<dbReference type="STRING" id="488538.SAR116_1402"/>
<sequence>MTPSRNTPNSNFRHPPKAHDVAIDRWIMGLLILVTVIRSLAILISPLELGVDEAQYWAWSQKPDFGYFTKPPLIAWIIGLSYALFGHEVWAVRLPAPWLHLLTTIILWRTASWVAGPSAGRWAAIIWIALPIISVGSFVMSTDTPLLLALSVALMMVIGILHNRFDPFQGMFICGLAVGVGFLAKYAAIYFLAGILLWALWNRLAGTINAISIRHLWLFGLGMIIAASPNIIWNLTNDLTTVRHLGDNANIAKQSFDLAKVGGFMLGQLGVAGPGIFILMLGILRPPFSAGSKRLMICLSLPVLGLMSIQAFISDANANWAVASYPALTVWLACWIAQTNRWRWGLLASGINVAIAIIIISASMAGSLGVLTPASDPLRRLRGWQALATDINAALEQHDAKLLVADRRATAALMGWYFHNSDIDIAIYDSDGIPGNHYERNHAFGRAVTGTRALIAVDGRAQPPALPQVNWQANSSISEHVISNNRSRKLFIFAGTQTP</sequence>
<dbReference type="Pfam" id="PF13231">
    <property type="entry name" value="PMT_2"/>
    <property type="match status" value="1"/>
</dbReference>
<feature type="domain" description="Glycosyltransferase RgtA/B/C/D-like" evidence="9">
    <location>
        <begin position="70"/>
        <end position="233"/>
    </location>
</feature>
<keyword evidence="7 8" id="KW-0472">Membrane</keyword>
<evidence type="ECO:0000256" key="4">
    <source>
        <dbReference type="ARBA" id="ARBA00022679"/>
    </source>
</evidence>
<organism evidence="10 11">
    <name type="scientific">Puniceispirillum marinum (strain IMCC1322)</name>
    <dbReference type="NCBI Taxonomy" id="488538"/>
    <lineage>
        <taxon>Bacteria</taxon>
        <taxon>Pseudomonadati</taxon>
        <taxon>Pseudomonadota</taxon>
        <taxon>Alphaproteobacteria</taxon>
        <taxon>Candidatus Puniceispirillales</taxon>
        <taxon>Candidatus Puniceispirillaceae</taxon>
        <taxon>Candidatus Puniceispirillum</taxon>
    </lineage>
</organism>
<dbReference type="GO" id="GO:0005886">
    <property type="term" value="C:plasma membrane"/>
    <property type="evidence" value="ECO:0007669"/>
    <property type="project" value="UniProtKB-SubCell"/>
</dbReference>
<name>D5BTP8_PUNMI</name>
<evidence type="ECO:0000313" key="10">
    <source>
        <dbReference type="EMBL" id="ADE39645.1"/>
    </source>
</evidence>
<keyword evidence="6 8" id="KW-1133">Transmembrane helix</keyword>
<feature type="transmembrane region" description="Helical" evidence="8">
    <location>
        <begin position="65"/>
        <end position="85"/>
    </location>
</feature>
<evidence type="ECO:0000256" key="2">
    <source>
        <dbReference type="ARBA" id="ARBA00022475"/>
    </source>
</evidence>
<keyword evidence="4 10" id="KW-0808">Transferase</keyword>
<keyword evidence="3 10" id="KW-0328">Glycosyltransferase</keyword>
<dbReference type="GO" id="GO:0016763">
    <property type="term" value="F:pentosyltransferase activity"/>
    <property type="evidence" value="ECO:0007669"/>
    <property type="project" value="TreeGrafter"/>
</dbReference>
<evidence type="ECO:0000256" key="6">
    <source>
        <dbReference type="ARBA" id="ARBA00022989"/>
    </source>
</evidence>
<feature type="transmembrane region" description="Helical" evidence="8">
    <location>
        <begin position="122"/>
        <end position="139"/>
    </location>
</feature>
<evidence type="ECO:0000259" key="9">
    <source>
        <dbReference type="Pfam" id="PF13231"/>
    </source>
</evidence>
<keyword evidence="2" id="KW-1003">Cell membrane</keyword>
<dbReference type="HOGENOM" id="CLU_016165_3_0_5"/>
<evidence type="ECO:0000256" key="7">
    <source>
        <dbReference type="ARBA" id="ARBA00023136"/>
    </source>
</evidence>
<protein>
    <submittedName>
        <fullName evidence="10">Glycosyl transferase, family 39</fullName>
        <ecNumber evidence="10">2.4.-.-</ecNumber>
    </submittedName>
</protein>
<feature type="transmembrane region" description="Helical" evidence="8">
    <location>
        <begin position="295"/>
        <end position="313"/>
    </location>
</feature>
<keyword evidence="5 8" id="KW-0812">Transmembrane</keyword>
<dbReference type="PANTHER" id="PTHR33908:SF11">
    <property type="entry name" value="MEMBRANE PROTEIN"/>
    <property type="match status" value="1"/>
</dbReference>
<reference evidence="10 11" key="1">
    <citation type="journal article" date="2010" name="J. Bacteriol.">
        <title>Complete genome sequence of "Candidatus Puniceispirillum marinum" IMCC1322, a representative of the SAR116 clade in the Alphaproteobacteria.</title>
        <authorList>
            <person name="Oh H.M."/>
            <person name="Kwon K.K."/>
            <person name="Kang I."/>
            <person name="Kang S.G."/>
            <person name="Lee J.H."/>
            <person name="Kim S.J."/>
            <person name="Cho J.C."/>
        </authorList>
    </citation>
    <scope>NUCLEOTIDE SEQUENCE [LARGE SCALE GENOMIC DNA]</scope>
    <source>
        <strain evidence="10 11">IMCC1322</strain>
    </source>
</reference>
<feature type="transmembrane region" description="Helical" evidence="8">
    <location>
        <begin position="97"/>
        <end position="116"/>
    </location>
</feature>
<evidence type="ECO:0000256" key="8">
    <source>
        <dbReference type="SAM" id="Phobius"/>
    </source>
</evidence>
<dbReference type="GO" id="GO:0009103">
    <property type="term" value="P:lipopolysaccharide biosynthetic process"/>
    <property type="evidence" value="ECO:0007669"/>
    <property type="project" value="UniProtKB-ARBA"/>
</dbReference>
<evidence type="ECO:0000256" key="1">
    <source>
        <dbReference type="ARBA" id="ARBA00004651"/>
    </source>
</evidence>
<keyword evidence="11" id="KW-1185">Reference proteome</keyword>
<dbReference type="Proteomes" id="UP000007460">
    <property type="component" value="Chromosome"/>
</dbReference>
<feature type="transmembrane region" description="Helical" evidence="8">
    <location>
        <begin position="26"/>
        <end position="45"/>
    </location>
</feature>
<dbReference type="InterPro" id="IPR050297">
    <property type="entry name" value="LipidA_mod_glycosyltrf_83"/>
</dbReference>
<dbReference type="eggNOG" id="COG1807">
    <property type="taxonomic scope" value="Bacteria"/>
</dbReference>
<dbReference type="RefSeq" id="WP_013046272.1">
    <property type="nucleotide sequence ID" value="NC_014010.1"/>
</dbReference>
<dbReference type="AlphaFoldDB" id="D5BTP8"/>
<accession>D5BTP8</accession>
<dbReference type="EMBL" id="CP001751">
    <property type="protein sequence ID" value="ADE39645.1"/>
    <property type="molecule type" value="Genomic_DNA"/>
</dbReference>
<dbReference type="EC" id="2.4.-.-" evidence="10"/>
<dbReference type="KEGG" id="apb:SAR116_1402"/>
<proteinExistence type="predicted"/>
<comment type="subcellular location">
    <subcellularLocation>
        <location evidence="1">Cell membrane</location>
        <topology evidence="1">Multi-pass membrane protein</topology>
    </subcellularLocation>
</comment>
<evidence type="ECO:0000256" key="5">
    <source>
        <dbReference type="ARBA" id="ARBA00022692"/>
    </source>
</evidence>
<feature type="transmembrane region" description="Helical" evidence="8">
    <location>
        <begin position="168"/>
        <end position="201"/>
    </location>
</feature>
<evidence type="ECO:0000256" key="3">
    <source>
        <dbReference type="ARBA" id="ARBA00022676"/>
    </source>
</evidence>
<gene>
    <name evidence="10" type="ordered locus">SAR116_1402</name>
</gene>
<feature type="transmembrane region" description="Helical" evidence="8">
    <location>
        <begin position="213"/>
        <end position="233"/>
    </location>
</feature>